<feature type="domain" description="Disease resistance protein At4g27190-like leucine-rich repeats" evidence="3">
    <location>
        <begin position="907"/>
        <end position="1007"/>
    </location>
</feature>
<evidence type="ECO:0000256" key="1">
    <source>
        <dbReference type="ARBA" id="ARBA00022614"/>
    </source>
</evidence>
<dbReference type="Gene3D" id="3.80.10.10">
    <property type="entry name" value="Ribonuclease Inhibitor"/>
    <property type="match status" value="4"/>
</dbReference>
<dbReference type="InterPro" id="IPR032675">
    <property type="entry name" value="LRR_dom_sf"/>
</dbReference>
<dbReference type="PANTHER" id="PTHR33463:SF28">
    <property type="entry name" value="VTA1_CALLOSE SYNTHASE N-TERMINAL DOMAIN-CONTAINING PROTEIN"/>
    <property type="match status" value="1"/>
</dbReference>
<dbReference type="PANTHER" id="PTHR33463">
    <property type="entry name" value="NB-ARC DOMAIN-CONTAINING PROTEIN-RELATED"/>
    <property type="match status" value="1"/>
</dbReference>
<dbReference type="AlphaFoldDB" id="B8ATG4"/>
<reference evidence="4 5" key="1">
    <citation type="journal article" date="2005" name="PLoS Biol.">
        <title>The genomes of Oryza sativa: a history of duplications.</title>
        <authorList>
            <person name="Yu J."/>
            <person name="Wang J."/>
            <person name="Lin W."/>
            <person name="Li S."/>
            <person name="Li H."/>
            <person name="Zhou J."/>
            <person name="Ni P."/>
            <person name="Dong W."/>
            <person name="Hu S."/>
            <person name="Zeng C."/>
            <person name="Zhang J."/>
            <person name="Zhang Y."/>
            <person name="Li R."/>
            <person name="Xu Z."/>
            <person name="Li S."/>
            <person name="Li X."/>
            <person name="Zheng H."/>
            <person name="Cong L."/>
            <person name="Lin L."/>
            <person name="Yin J."/>
            <person name="Geng J."/>
            <person name="Li G."/>
            <person name="Shi J."/>
            <person name="Liu J."/>
            <person name="Lv H."/>
            <person name="Li J."/>
            <person name="Wang J."/>
            <person name="Deng Y."/>
            <person name="Ran L."/>
            <person name="Shi X."/>
            <person name="Wang X."/>
            <person name="Wu Q."/>
            <person name="Li C."/>
            <person name="Ren X."/>
            <person name="Wang J."/>
            <person name="Wang X."/>
            <person name="Li D."/>
            <person name="Liu D."/>
            <person name="Zhang X."/>
            <person name="Ji Z."/>
            <person name="Zhao W."/>
            <person name="Sun Y."/>
            <person name="Zhang Z."/>
            <person name="Bao J."/>
            <person name="Han Y."/>
            <person name="Dong L."/>
            <person name="Ji J."/>
            <person name="Chen P."/>
            <person name="Wu S."/>
            <person name="Liu J."/>
            <person name="Xiao Y."/>
            <person name="Bu D."/>
            <person name="Tan J."/>
            <person name="Yang L."/>
            <person name="Ye C."/>
            <person name="Zhang J."/>
            <person name="Xu J."/>
            <person name="Zhou Y."/>
            <person name="Yu Y."/>
            <person name="Zhang B."/>
            <person name="Zhuang S."/>
            <person name="Wei H."/>
            <person name="Liu B."/>
            <person name="Lei M."/>
            <person name="Yu H."/>
            <person name="Li Y."/>
            <person name="Xu H."/>
            <person name="Wei S."/>
            <person name="He X."/>
            <person name="Fang L."/>
            <person name="Zhang Z."/>
            <person name="Zhang Y."/>
            <person name="Huang X."/>
            <person name="Su Z."/>
            <person name="Tong W."/>
            <person name="Li J."/>
            <person name="Tong Z."/>
            <person name="Li S."/>
            <person name="Ye J."/>
            <person name="Wang L."/>
            <person name="Fang L."/>
            <person name="Lei T."/>
            <person name="Chen C."/>
            <person name="Chen H."/>
            <person name="Xu Z."/>
            <person name="Li H."/>
            <person name="Huang H."/>
            <person name="Zhang F."/>
            <person name="Xu H."/>
            <person name="Li N."/>
            <person name="Zhao C."/>
            <person name="Li S."/>
            <person name="Dong L."/>
            <person name="Huang Y."/>
            <person name="Li L."/>
            <person name="Xi Y."/>
            <person name="Qi Q."/>
            <person name="Li W."/>
            <person name="Zhang B."/>
            <person name="Hu W."/>
            <person name="Zhang Y."/>
            <person name="Tian X."/>
            <person name="Jiao Y."/>
            <person name="Liang X."/>
            <person name="Jin J."/>
            <person name="Gao L."/>
            <person name="Zheng W."/>
            <person name="Hao B."/>
            <person name="Liu S."/>
            <person name="Wang W."/>
            <person name="Yuan L."/>
            <person name="Cao M."/>
            <person name="McDermott J."/>
            <person name="Samudrala R."/>
            <person name="Wang J."/>
            <person name="Wong G.K."/>
            <person name="Yang H."/>
        </authorList>
    </citation>
    <scope>NUCLEOTIDE SEQUENCE [LARGE SCALE GENOMIC DNA]</scope>
    <source>
        <strain evidence="5">cv. 93-11</strain>
    </source>
</reference>
<keyword evidence="1" id="KW-0433">Leucine-rich repeat</keyword>
<proteinExistence type="predicted"/>
<dbReference type="EMBL" id="CM000129">
    <property type="protein sequence ID" value="EEC77215.1"/>
    <property type="molecule type" value="Genomic_DNA"/>
</dbReference>
<evidence type="ECO:0000259" key="3">
    <source>
        <dbReference type="Pfam" id="PF23247"/>
    </source>
</evidence>
<dbReference type="InterPro" id="IPR003591">
    <property type="entry name" value="Leu-rich_rpt_typical-subtyp"/>
</dbReference>
<keyword evidence="5" id="KW-1185">Reference proteome</keyword>
<gene>
    <name evidence="4" type="ORF">OsI_15747</name>
</gene>
<evidence type="ECO:0000313" key="4">
    <source>
        <dbReference type="EMBL" id="EEC77215.1"/>
    </source>
</evidence>
<dbReference type="InterPro" id="IPR050905">
    <property type="entry name" value="Plant_NBS-LRR"/>
</dbReference>
<protein>
    <recommendedName>
        <fullName evidence="3">Disease resistance protein At4g27190-like leucine-rich repeats domain-containing protein</fullName>
    </recommendedName>
</protein>
<name>B8ATG4_ORYSI</name>
<dbReference type="OMA" id="ELMLTSC"/>
<dbReference type="SUPFAM" id="SSF52058">
    <property type="entry name" value="L domain-like"/>
    <property type="match status" value="1"/>
</dbReference>
<dbReference type="Proteomes" id="UP000007015">
    <property type="component" value="Chromosome 4"/>
</dbReference>
<dbReference type="InterPro" id="IPR057135">
    <property type="entry name" value="At4g27190-like_LRR"/>
</dbReference>
<dbReference type="SMART" id="SM00369">
    <property type="entry name" value="LRR_TYP"/>
    <property type="match status" value="3"/>
</dbReference>
<dbReference type="Pfam" id="PF23247">
    <property type="entry name" value="LRR_RPS2"/>
    <property type="match status" value="1"/>
</dbReference>
<evidence type="ECO:0000313" key="5">
    <source>
        <dbReference type="Proteomes" id="UP000007015"/>
    </source>
</evidence>
<dbReference type="HOGENOM" id="CLU_014610_0_0_1"/>
<dbReference type="Gramene" id="BGIOSGA015165-TA">
    <property type="protein sequence ID" value="BGIOSGA015165-PA"/>
    <property type="gene ID" value="BGIOSGA015165"/>
</dbReference>
<evidence type="ECO:0000256" key="2">
    <source>
        <dbReference type="ARBA" id="ARBA00022737"/>
    </source>
</evidence>
<accession>B8ATG4</accession>
<sequence length="1068" mass="122981">MAMIRGVGLWEAQTWTSLQRHFIEQYAHHTSKQWQTHNKIYRRLGGYRDTDEYSALADKLLEDSYLHWNVGVGLAASFTRAISRLALDAFPRKKHFDQVIKVSLINPEEKRGGEGSLECQLVAAVAQELGLLDQEYHSYKQSMEEAHYFSWDDQDGYHGGYLFTKMPPRIIATLASKTYLLVVENLYKPIMPGTFTNIFGLPPAPGWSESEWVVSCTSREDCSKSKSEDDIVYESFSDDDIMVLIISALHQSAKDISKAVGQEDDVEHWHRVALRCFHYALLLFPQRHEPPNADKNNGVNVTKEELIRHWAAQGFLTASNSPRAAQENMIHNMGIRHHDDVYQVGNIILQTFQDYSLLKLPFSPTTETDEPTETAAHFLAYHCLIVEHHTQDRIFHEWLRNKIGWIKLDCKQGMEDRGWHVSRNWLSKEEPNGLTSLILRGCSNKSNWFTELDHLLPKLPSLLVLDLSYTPLESVPHSVWCLPNIQFLSLRGCYNLTNLSSSSSSERTASQEDSNTKISLLYLDLSYSGINSFQCVLFQNMPLLQELVLVKCDNLLELPTSVTALSSLIKLEVSGTQIKYFPKNMFKDMQSLQSIKLIDNNKLMDEIRIAMHPTLKSFLLINAPHIRRLSLQGCRKLEHVELRYLGALEELDLSATAIKELPAEIPNLPQLRQLLLMGVSSLSRFPWHKLQRFPDMFCLDCCAQGNGNHYDDQVANIKKNIAHVCIEDSRLFYSFNDNTRELVKDGAYFQDFYVQIAPCKANIRRLEDEQDMLADKLTELANKKSPYGDVYHHYMAEEFSVTFIAPPIRQTKRHVEMSATNRYPHGLYSLLQVAKSISLIDDIYVSCLTELSSFDKLEDCKLRSCHHMKHVLEYADSMGQSLQNVRVSQLQSLIHFYKPLGYNETSNFDSLKHLHLEYCPRLERIVPRESALPSLTTLDILFCYNLKTIFYQHPCEQPINYQLPSLQRMRLKELPLLQHLRDDVNAAISAPAWKELHVRGCWSLRRLPLLRQEHSSQAVEVSGERAWWRKLIWDDDSSTMHSASYKSKLPLPFASFNERATVMMSYLR</sequence>
<organism evidence="4 5">
    <name type="scientific">Oryza sativa subsp. indica</name>
    <name type="common">Rice</name>
    <dbReference type="NCBI Taxonomy" id="39946"/>
    <lineage>
        <taxon>Eukaryota</taxon>
        <taxon>Viridiplantae</taxon>
        <taxon>Streptophyta</taxon>
        <taxon>Embryophyta</taxon>
        <taxon>Tracheophyta</taxon>
        <taxon>Spermatophyta</taxon>
        <taxon>Magnoliopsida</taxon>
        <taxon>Liliopsida</taxon>
        <taxon>Poales</taxon>
        <taxon>Poaceae</taxon>
        <taxon>BOP clade</taxon>
        <taxon>Oryzoideae</taxon>
        <taxon>Oryzeae</taxon>
        <taxon>Oryzinae</taxon>
        <taxon>Oryza</taxon>
        <taxon>Oryza sativa</taxon>
    </lineage>
</organism>
<dbReference type="STRING" id="39946.B8ATG4"/>
<keyword evidence="2" id="KW-0677">Repeat</keyword>